<dbReference type="OrthoDB" id="287644at2"/>
<evidence type="ECO:0000313" key="3">
    <source>
        <dbReference type="Proteomes" id="UP000019246"/>
    </source>
</evidence>
<proteinExistence type="predicted"/>
<name>W7BJL9_9LIST</name>
<keyword evidence="3" id="KW-1185">Reference proteome</keyword>
<evidence type="ECO:0000313" key="2">
    <source>
        <dbReference type="EMBL" id="EUJ19983.1"/>
    </source>
</evidence>
<reference evidence="2 3" key="1">
    <citation type="journal article" date="2014" name="Int. J. Syst. Evol. Microbiol.">
        <title>Listeria floridensis sp. nov., Listeria aquatica sp. nov., Listeria cornellensis sp. nov., Listeria riparia sp. nov. and Listeria grandensis sp. nov., from agricultural and natural environments.</title>
        <authorList>
            <person name="den Bakker H.C."/>
            <person name="Warchocki S."/>
            <person name="Wright E.M."/>
            <person name="Allred A.F."/>
            <person name="Ahlstrom C."/>
            <person name="Manuel C.S."/>
            <person name="Stasiewicz M.J."/>
            <person name="Burrell A."/>
            <person name="Roof S."/>
            <person name="Strawn L."/>
            <person name="Fortes E.D."/>
            <person name="Nightingale K.K."/>
            <person name="Kephart D."/>
            <person name="Wiedmann M."/>
        </authorList>
    </citation>
    <scope>NUCLEOTIDE SEQUENCE [LARGE SCALE GENOMIC DNA]</scope>
    <source>
        <strain evidence="2 3">FSL S10-1188</strain>
    </source>
</reference>
<protein>
    <recommendedName>
        <fullName evidence="1">Carrier domain-containing protein</fullName>
    </recommendedName>
</protein>
<dbReference type="PATRIC" id="fig|1265818.5.peg.870"/>
<sequence>MNKEEIIEFITDELLDFGIEPEELKKDADLINDLGLDSTETVDLSLSIKKKYNVLIEFGGRDSFNLYDLVTEIYSNVK</sequence>
<dbReference type="EMBL" id="AOCG01000005">
    <property type="protein sequence ID" value="EUJ19983.1"/>
    <property type="molecule type" value="Genomic_DNA"/>
</dbReference>
<dbReference type="SUPFAM" id="SSF47336">
    <property type="entry name" value="ACP-like"/>
    <property type="match status" value="1"/>
</dbReference>
<feature type="domain" description="Carrier" evidence="1">
    <location>
        <begin position="17"/>
        <end position="56"/>
    </location>
</feature>
<dbReference type="InterPro" id="IPR009081">
    <property type="entry name" value="PP-bd_ACP"/>
</dbReference>
<gene>
    <name evidence="2" type="ORF">MAQA_04371</name>
</gene>
<dbReference type="RefSeq" id="WP_036071542.1">
    <property type="nucleotide sequence ID" value="NZ_AOCG01000005.1"/>
</dbReference>
<comment type="caution">
    <text evidence="2">The sequence shown here is derived from an EMBL/GenBank/DDBJ whole genome shotgun (WGS) entry which is preliminary data.</text>
</comment>
<dbReference type="Gene3D" id="1.10.1200.10">
    <property type="entry name" value="ACP-like"/>
    <property type="match status" value="1"/>
</dbReference>
<dbReference type="STRING" id="1265818.MAQA_04371"/>
<dbReference type="AlphaFoldDB" id="W7BJL9"/>
<dbReference type="InterPro" id="IPR036736">
    <property type="entry name" value="ACP-like_sf"/>
</dbReference>
<organism evidence="2 3">
    <name type="scientific">Listeria aquatica FSL S10-1188</name>
    <dbReference type="NCBI Taxonomy" id="1265818"/>
    <lineage>
        <taxon>Bacteria</taxon>
        <taxon>Bacillati</taxon>
        <taxon>Bacillota</taxon>
        <taxon>Bacilli</taxon>
        <taxon>Bacillales</taxon>
        <taxon>Listeriaceae</taxon>
        <taxon>Listeria</taxon>
    </lineage>
</organism>
<accession>W7BJL9</accession>
<dbReference type="Pfam" id="PF00550">
    <property type="entry name" value="PP-binding"/>
    <property type="match status" value="1"/>
</dbReference>
<dbReference type="Proteomes" id="UP000019246">
    <property type="component" value="Unassembled WGS sequence"/>
</dbReference>
<evidence type="ECO:0000259" key="1">
    <source>
        <dbReference type="Pfam" id="PF00550"/>
    </source>
</evidence>